<feature type="region of interest" description="Disordered" evidence="1">
    <location>
        <begin position="214"/>
        <end position="238"/>
    </location>
</feature>
<organism evidence="3 4">
    <name type="scientific">Georgenia thermotolerans</name>
    <dbReference type="NCBI Taxonomy" id="527326"/>
    <lineage>
        <taxon>Bacteria</taxon>
        <taxon>Bacillati</taxon>
        <taxon>Actinomycetota</taxon>
        <taxon>Actinomycetes</taxon>
        <taxon>Micrococcales</taxon>
        <taxon>Bogoriellaceae</taxon>
        <taxon>Georgenia</taxon>
    </lineage>
</organism>
<dbReference type="RefSeq" id="WP_152203331.1">
    <property type="nucleotide sequence ID" value="NZ_VUKF01000026.1"/>
</dbReference>
<gene>
    <name evidence="3" type="ORF">GB883_17305</name>
</gene>
<dbReference type="SMART" id="SM00507">
    <property type="entry name" value="HNHc"/>
    <property type="match status" value="1"/>
</dbReference>
<evidence type="ECO:0000313" key="3">
    <source>
        <dbReference type="EMBL" id="KAE8762835.1"/>
    </source>
</evidence>
<feature type="compositionally biased region" description="Pro residues" evidence="1">
    <location>
        <begin position="20"/>
        <end position="29"/>
    </location>
</feature>
<protein>
    <submittedName>
        <fullName evidence="3">DUF222 domain-containing protein</fullName>
    </submittedName>
</protein>
<name>A0A7J5UKA2_9MICO</name>
<evidence type="ECO:0000313" key="4">
    <source>
        <dbReference type="Proteomes" id="UP000451860"/>
    </source>
</evidence>
<sequence length="570" mass="60337">MLLATGDRPATVLSPGLPASRPPAPPGGPVPDSDEALIDELTTLAAHIAAATCRFLVLLGEFDAREAWGDYGILSAAHWLGWRCGMGPAAAREHVRVARALRALPVTVGAFAQGRLSYSKVRAITRVATPRTEADLVDIALHAPAHHLERLVRGLRTAQSLQDVLDRHASRRLSWRWAEDGSLLLSGRFSPEDGALIVQALEARRDRAVAELAGTAPPEADAPGREEDEQPDPTLTDSRSLADALVELCAETRDVGDDRPRTSRSPETVVHVTLADLRSPGAPAGAPPVPAADDNLPRTAASAPDARPPAPTERAAAPPPQALAADALPATPRLDDGPPLHPETARRLACDAGIVVEVHDDGVGVSGRTLEVGAKVRRPTAALVRALWGRDRGCRYPGCKRRHFLQAHHVLHWADGGLTVLTNMVLLCGTHHRLLHEGRYSLTLDPDGSLTVRDRRGAVVQAAPALTGRLDDWHPAVAVDATTLTPEWSGEPLDTAYATTVLLESWALAEELAAAHAVDSVLDAPDGEAADPCLADPDLRPGDRDPGRPHPGDGGRVDCESVDADGGDDS</sequence>
<feature type="region of interest" description="Disordered" evidence="1">
    <location>
        <begin position="1"/>
        <end position="33"/>
    </location>
</feature>
<reference evidence="3 4" key="1">
    <citation type="submission" date="2019-10" db="EMBL/GenBank/DDBJ databases">
        <title>Georgenia wutianyii sp. nov. and Georgenia yuyongxinii sp. nov. isolated from plateau pika (Ochotona curzoniae) in the Qinghai-Tibet plateau of China.</title>
        <authorList>
            <person name="Tian Z."/>
        </authorList>
    </citation>
    <scope>NUCLEOTIDE SEQUENCE [LARGE SCALE GENOMIC DNA]</scope>
    <source>
        <strain evidence="3 4">DSM 21501</strain>
    </source>
</reference>
<evidence type="ECO:0000256" key="1">
    <source>
        <dbReference type="SAM" id="MobiDB-lite"/>
    </source>
</evidence>
<dbReference type="EMBL" id="WHJE01000119">
    <property type="protein sequence ID" value="KAE8762835.1"/>
    <property type="molecule type" value="Genomic_DNA"/>
</dbReference>
<comment type="caution">
    <text evidence="3">The sequence shown here is derived from an EMBL/GenBank/DDBJ whole genome shotgun (WGS) entry which is preliminary data.</text>
</comment>
<dbReference type="InterPro" id="IPR003615">
    <property type="entry name" value="HNH_nuc"/>
</dbReference>
<dbReference type="Proteomes" id="UP000451860">
    <property type="component" value="Unassembled WGS sequence"/>
</dbReference>
<feature type="compositionally biased region" description="Pro residues" evidence="1">
    <location>
        <begin position="306"/>
        <end position="320"/>
    </location>
</feature>
<dbReference type="CDD" id="cd00085">
    <property type="entry name" value="HNHc"/>
    <property type="match status" value="1"/>
</dbReference>
<feature type="region of interest" description="Disordered" evidence="1">
    <location>
        <begin position="526"/>
        <end position="570"/>
    </location>
</feature>
<feature type="compositionally biased region" description="Basic and acidic residues" evidence="1">
    <location>
        <begin position="537"/>
        <end position="559"/>
    </location>
</feature>
<feature type="region of interest" description="Disordered" evidence="1">
    <location>
        <begin position="278"/>
        <end position="320"/>
    </location>
</feature>
<dbReference type="AlphaFoldDB" id="A0A7J5UKA2"/>
<feature type="domain" description="HNH nuclease" evidence="2">
    <location>
        <begin position="382"/>
        <end position="433"/>
    </location>
</feature>
<evidence type="ECO:0000259" key="2">
    <source>
        <dbReference type="SMART" id="SM00507"/>
    </source>
</evidence>
<proteinExistence type="predicted"/>
<keyword evidence="4" id="KW-1185">Reference proteome</keyword>
<accession>A0A7J5UKA2</accession>
<dbReference type="OrthoDB" id="5176970at2"/>
<feature type="compositionally biased region" description="Acidic residues" evidence="1">
    <location>
        <begin position="560"/>
        <end position="570"/>
    </location>
</feature>